<reference evidence="2 3" key="1">
    <citation type="journal article" date="2018" name="Gigascience">
        <title>Genomes of trombidid mites reveal novel predicted allergens and laterally-transferred genes associated with secondary metabolism.</title>
        <authorList>
            <person name="Dong X."/>
            <person name="Chaisiri K."/>
            <person name="Xia D."/>
            <person name="Armstrong S.D."/>
            <person name="Fang Y."/>
            <person name="Donnelly M.J."/>
            <person name="Kadowaki T."/>
            <person name="McGarry J.W."/>
            <person name="Darby A.C."/>
            <person name="Makepeace B.L."/>
        </authorList>
    </citation>
    <scope>NUCLEOTIDE SEQUENCE [LARGE SCALE GENOMIC DNA]</scope>
    <source>
        <strain evidence="2">UoL-UT</strain>
    </source>
</reference>
<dbReference type="GO" id="GO:0032007">
    <property type="term" value="P:negative regulation of TOR signaling"/>
    <property type="evidence" value="ECO:0007669"/>
    <property type="project" value="InterPro"/>
</dbReference>
<keyword evidence="3" id="KW-1185">Reference proteome</keyword>
<dbReference type="STRING" id="299467.A0A443SAL3"/>
<dbReference type="GO" id="GO:0048011">
    <property type="term" value="P:neurotrophin TRK receptor signaling pathway"/>
    <property type="evidence" value="ECO:0007669"/>
    <property type="project" value="InterPro"/>
</dbReference>
<dbReference type="PANTHER" id="PTHR21844:SF2">
    <property type="entry name" value="PROLINE-RICH AKT1 SUBSTRATE 1"/>
    <property type="match status" value="1"/>
</dbReference>
<dbReference type="OrthoDB" id="9992964at2759"/>
<name>A0A443SAL3_9ACAR</name>
<dbReference type="VEuPathDB" id="VectorBase:LDEU007594"/>
<dbReference type="AlphaFoldDB" id="A0A443SAL3"/>
<evidence type="ECO:0000313" key="3">
    <source>
        <dbReference type="Proteomes" id="UP000288716"/>
    </source>
</evidence>
<feature type="region of interest" description="Disordered" evidence="1">
    <location>
        <begin position="44"/>
        <end position="66"/>
    </location>
</feature>
<dbReference type="EMBL" id="NCKV01004871">
    <property type="protein sequence ID" value="RWS24445.1"/>
    <property type="molecule type" value="Genomic_DNA"/>
</dbReference>
<dbReference type="PANTHER" id="PTHR21844">
    <property type="entry name" value="AKT1 SUBSTRATE 1 PROTEIN"/>
    <property type="match status" value="1"/>
</dbReference>
<dbReference type="GO" id="GO:0005737">
    <property type="term" value="C:cytoplasm"/>
    <property type="evidence" value="ECO:0007669"/>
    <property type="project" value="TreeGrafter"/>
</dbReference>
<evidence type="ECO:0000313" key="2">
    <source>
        <dbReference type="EMBL" id="RWS24445.1"/>
    </source>
</evidence>
<sequence>MENSENGTKKEQTPESNVLEANGARRPKKYSADVEGVFEIEGLDTSQQRAFEESEDDHVSADSADEGLPANVIRNAGVKHYATSLPIKVPFWTVNHEDKSDDEKISSFEGPDRIPESIKALAKSVRDSTEMFGDLPRRRLNTGDLVKSRPI</sequence>
<proteinExistence type="predicted"/>
<dbReference type="Proteomes" id="UP000288716">
    <property type="component" value="Unassembled WGS sequence"/>
</dbReference>
<dbReference type="Pfam" id="PF15798">
    <property type="entry name" value="PRAS"/>
    <property type="match status" value="1"/>
</dbReference>
<dbReference type="InterPro" id="IPR026682">
    <property type="entry name" value="AKT1S1"/>
</dbReference>
<feature type="region of interest" description="Disordered" evidence="1">
    <location>
        <begin position="1"/>
        <end position="31"/>
    </location>
</feature>
<gene>
    <name evidence="2" type="ORF">B4U80_00218</name>
</gene>
<protein>
    <submittedName>
        <fullName evidence="2">Uncharacterized protein</fullName>
    </submittedName>
</protein>
<comment type="caution">
    <text evidence="2">The sequence shown here is derived from an EMBL/GenBank/DDBJ whole genome shotgun (WGS) entry which is preliminary data.</text>
</comment>
<evidence type="ECO:0000256" key="1">
    <source>
        <dbReference type="SAM" id="MobiDB-lite"/>
    </source>
</evidence>
<accession>A0A443SAL3</accession>
<organism evidence="2 3">
    <name type="scientific">Leptotrombidium deliense</name>
    <dbReference type="NCBI Taxonomy" id="299467"/>
    <lineage>
        <taxon>Eukaryota</taxon>
        <taxon>Metazoa</taxon>
        <taxon>Ecdysozoa</taxon>
        <taxon>Arthropoda</taxon>
        <taxon>Chelicerata</taxon>
        <taxon>Arachnida</taxon>
        <taxon>Acari</taxon>
        <taxon>Acariformes</taxon>
        <taxon>Trombidiformes</taxon>
        <taxon>Prostigmata</taxon>
        <taxon>Anystina</taxon>
        <taxon>Parasitengona</taxon>
        <taxon>Trombiculoidea</taxon>
        <taxon>Trombiculidae</taxon>
        <taxon>Leptotrombidium</taxon>
    </lineage>
</organism>